<dbReference type="AlphaFoldDB" id="A0A3M7T842"/>
<proteinExistence type="predicted"/>
<reference evidence="2 3" key="1">
    <citation type="journal article" date="2018" name="Sci. Rep.">
        <title>Genomic signatures of local adaptation to the degree of environmental predictability in rotifers.</title>
        <authorList>
            <person name="Franch-Gras L."/>
            <person name="Hahn C."/>
            <person name="Garcia-Roger E.M."/>
            <person name="Carmona M.J."/>
            <person name="Serra M."/>
            <person name="Gomez A."/>
        </authorList>
    </citation>
    <scope>NUCLEOTIDE SEQUENCE [LARGE SCALE GENOMIC DNA]</scope>
    <source>
        <strain evidence="2">HYR1</strain>
    </source>
</reference>
<sequence>MLGHLFVVGGVGGGGGGGGRVKIGGPAVHVPSVLVQLVQTQVFIVEELFFAQVAHDRASGLGRALLSLVCLVVRVGAAHFHGHQVQIGRRAGRRRRRVHGRLAVDGHHVRQLHHRRHVRIDEHHVGGRCCQRQRVVLVAARLIEQRQAKVVLHAALGRATAAAAAATATAADTGGGVGVGIDAGVVVADVVAVVVVVGDFLIGADDHFFMGLGHFGAEHVQRLVIAVLGHWRNGGGRRGLRVGGRRGRGGKRTILLVDVGARLLLVPLVQLVLQLGHGRAGQSVEVGAVQKHLVFIGQMGLEKIAVGVHVKYFLAEVGRSGGRGRGGSGARGRIGGGCGGGHREQLLLSGQRVGRLAVRRRFRLVRLELFAARLLVKVAVVGCFGRRALAVLGQADKRRVPVGRLVVVVAESGRLYSLGLVVVVVVIAVLVVLVGLGVLRDYFVGRLVQMQRYPRLSSRLVHRGGLQVFVVGLVDDVVAVRLVLRRLPVAHLRVQSSLALLGAARPRLLQLVARLLLVQAAERLEPAHFVQVVRVAFVLVHVARLQLAEQVLRRLLRRHQRRGHHQRVYVELGGGAVRRRARCHL</sequence>
<feature type="transmembrane region" description="Helical" evidence="1">
    <location>
        <begin position="415"/>
        <end position="439"/>
    </location>
</feature>
<organism evidence="2 3">
    <name type="scientific">Brachionus plicatilis</name>
    <name type="common">Marine rotifer</name>
    <name type="synonym">Brachionus muelleri</name>
    <dbReference type="NCBI Taxonomy" id="10195"/>
    <lineage>
        <taxon>Eukaryota</taxon>
        <taxon>Metazoa</taxon>
        <taxon>Spiralia</taxon>
        <taxon>Gnathifera</taxon>
        <taxon>Rotifera</taxon>
        <taxon>Eurotatoria</taxon>
        <taxon>Monogononta</taxon>
        <taxon>Pseudotrocha</taxon>
        <taxon>Ploima</taxon>
        <taxon>Brachionidae</taxon>
        <taxon>Brachionus</taxon>
    </lineage>
</organism>
<evidence type="ECO:0000313" key="2">
    <source>
        <dbReference type="EMBL" id="RNA44244.1"/>
    </source>
</evidence>
<keyword evidence="1" id="KW-0472">Membrane</keyword>
<evidence type="ECO:0000313" key="3">
    <source>
        <dbReference type="Proteomes" id="UP000276133"/>
    </source>
</evidence>
<comment type="caution">
    <text evidence="2">The sequence shown here is derived from an EMBL/GenBank/DDBJ whole genome shotgun (WGS) entry which is preliminary data.</text>
</comment>
<keyword evidence="1" id="KW-1133">Transmembrane helix</keyword>
<protein>
    <submittedName>
        <fullName evidence="2">Uncharacterized protein</fullName>
    </submittedName>
</protein>
<evidence type="ECO:0000256" key="1">
    <source>
        <dbReference type="SAM" id="Phobius"/>
    </source>
</evidence>
<keyword evidence="3" id="KW-1185">Reference proteome</keyword>
<name>A0A3M7T842_BRAPC</name>
<gene>
    <name evidence="2" type="ORF">BpHYR1_047775</name>
</gene>
<dbReference type="EMBL" id="REGN01000131">
    <property type="protein sequence ID" value="RNA44244.1"/>
    <property type="molecule type" value="Genomic_DNA"/>
</dbReference>
<accession>A0A3M7T842</accession>
<dbReference type="Proteomes" id="UP000276133">
    <property type="component" value="Unassembled WGS sequence"/>
</dbReference>
<keyword evidence="1" id="KW-0812">Transmembrane</keyword>